<reference evidence="3" key="1">
    <citation type="journal article" date="2019" name="Int. J. Syst. Evol. Microbiol.">
        <title>The Global Catalogue of Microorganisms (GCM) 10K type strain sequencing project: providing services to taxonomists for standard genome sequencing and annotation.</title>
        <authorList>
            <consortium name="The Broad Institute Genomics Platform"/>
            <consortium name="The Broad Institute Genome Sequencing Center for Infectious Disease"/>
            <person name="Wu L."/>
            <person name="Ma J."/>
        </authorList>
    </citation>
    <scope>NUCLEOTIDE SEQUENCE [LARGE SCALE GENOMIC DNA]</scope>
    <source>
        <strain evidence="3">CCUG 51308</strain>
    </source>
</reference>
<dbReference type="PROSITE" id="PS51725">
    <property type="entry name" value="ABM"/>
    <property type="match status" value="1"/>
</dbReference>
<organism evidence="2 3">
    <name type="scientific">Hirschia litorea</name>
    <dbReference type="NCBI Taxonomy" id="1199156"/>
    <lineage>
        <taxon>Bacteria</taxon>
        <taxon>Pseudomonadati</taxon>
        <taxon>Pseudomonadota</taxon>
        <taxon>Alphaproteobacteria</taxon>
        <taxon>Hyphomonadales</taxon>
        <taxon>Hyphomonadaceae</taxon>
        <taxon>Hirschia</taxon>
    </lineage>
</organism>
<dbReference type="EC" id="1.-.-.-" evidence="2"/>
<dbReference type="PANTHER" id="PTHR33336:SF3">
    <property type="entry name" value="ABM DOMAIN-CONTAINING PROTEIN"/>
    <property type="match status" value="1"/>
</dbReference>
<dbReference type="PANTHER" id="PTHR33336">
    <property type="entry name" value="QUINOL MONOOXYGENASE YGIN-RELATED"/>
    <property type="match status" value="1"/>
</dbReference>
<dbReference type="GO" id="GO:0004497">
    <property type="term" value="F:monooxygenase activity"/>
    <property type="evidence" value="ECO:0007669"/>
    <property type="project" value="UniProtKB-KW"/>
</dbReference>
<dbReference type="Proteomes" id="UP001596492">
    <property type="component" value="Unassembled WGS sequence"/>
</dbReference>
<keyword evidence="2" id="KW-0560">Oxidoreductase</keyword>
<keyword evidence="2" id="KW-0503">Monooxygenase</keyword>
<keyword evidence="3" id="KW-1185">Reference proteome</keyword>
<evidence type="ECO:0000313" key="2">
    <source>
        <dbReference type="EMBL" id="MFC7291544.1"/>
    </source>
</evidence>
<dbReference type="InterPro" id="IPR011008">
    <property type="entry name" value="Dimeric_a/b-barrel"/>
</dbReference>
<accession>A0ABW2IKS1</accession>
<dbReference type="InterPro" id="IPR007138">
    <property type="entry name" value="ABM_dom"/>
</dbReference>
<dbReference type="EMBL" id="JBHTBR010000004">
    <property type="protein sequence ID" value="MFC7291544.1"/>
    <property type="molecule type" value="Genomic_DNA"/>
</dbReference>
<proteinExistence type="predicted"/>
<dbReference type="InterPro" id="IPR050744">
    <property type="entry name" value="AI-2_Isomerase_LsrG"/>
</dbReference>
<feature type="domain" description="ABM" evidence="1">
    <location>
        <begin position="5"/>
        <end position="95"/>
    </location>
</feature>
<evidence type="ECO:0000313" key="3">
    <source>
        <dbReference type="Proteomes" id="UP001596492"/>
    </source>
</evidence>
<dbReference type="SUPFAM" id="SSF54909">
    <property type="entry name" value="Dimeric alpha+beta barrel"/>
    <property type="match status" value="1"/>
</dbReference>
<sequence length="100" mass="11257">MTDHLFLIAKITPKSEFYAQAKAALESILPATHEEEGCIQFHMHEGIGEAAGSFFLYEEWCDEAALALHYEQDYTKAVFASYQEWLAQAPVISKMRKVGG</sequence>
<gene>
    <name evidence="2" type="ORF">ACFQS8_07950</name>
</gene>
<dbReference type="Gene3D" id="3.30.70.100">
    <property type="match status" value="1"/>
</dbReference>
<dbReference type="Pfam" id="PF03992">
    <property type="entry name" value="ABM"/>
    <property type="match status" value="1"/>
</dbReference>
<evidence type="ECO:0000259" key="1">
    <source>
        <dbReference type="PROSITE" id="PS51725"/>
    </source>
</evidence>
<dbReference type="RefSeq" id="WP_382166776.1">
    <property type="nucleotide sequence ID" value="NZ_JBHTBR010000004.1"/>
</dbReference>
<name>A0ABW2IKS1_9PROT</name>
<comment type="caution">
    <text evidence="2">The sequence shown here is derived from an EMBL/GenBank/DDBJ whole genome shotgun (WGS) entry which is preliminary data.</text>
</comment>
<protein>
    <submittedName>
        <fullName evidence="2">Quinol monooxygenase</fullName>
        <ecNumber evidence="2">1.-.-.-</ecNumber>
    </submittedName>
</protein>